<name>A0A8C9CY93_PHOSS</name>
<dbReference type="Proteomes" id="UP000694554">
    <property type="component" value="Chromosome 4"/>
</dbReference>
<keyword evidence="2" id="KW-1185">Reference proteome</keyword>
<dbReference type="Ensembl" id="ENSPSNT00000028346.1">
    <property type="protein sequence ID" value="ENSPSNP00000025212.1"/>
    <property type="gene ID" value="ENSPSNG00000018395.1"/>
</dbReference>
<protein>
    <submittedName>
        <fullName evidence="1">Uncharacterized protein</fullName>
    </submittedName>
</protein>
<organism evidence="1 2">
    <name type="scientific">Phocoena sinus</name>
    <name type="common">Vaquita</name>
    <dbReference type="NCBI Taxonomy" id="42100"/>
    <lineage>
        <taxon>Eukaryota</taxon>
        <taxon>Metazoa</taxon>
        <taxon>Chordata</taxon>
        <taxon>Craniata</taxon>
        <taxon>Vertebrata</taxon>
        <taxon>Euteleostomi</taxon>
        <taxon>Mammalia</taxon>
        <taxon>Eutheria</taxon>
        <taxon>Laurasiatheria</taxon>
        <taxon>Artiodactyla</taxon>
        <taxon>Whippomorpha</taxon>
        <taxon>Cetacea</taxon>
        <taxon>Odontoceti</taxon>
        <taxon>Phocoenidae</taxon>
        <taxon>Phocoena</taxon>
    </lineage>
</organism>
<reference evidence="1" key="1">
    <citation type="submission" date="2019-08" db="EMBL/GenBank/DDBJ databases">
        <title>Phocoena sinus (Vaquita) genome, mPhoSin1, primary haplotype.</title>
        <authorList>
            <person name="Morin P."/>
            <person name="Mountcastle J."/>
            <person name="Fungtammasan C."/>
            <person name="Rhie A."/>
            <person name="Rojas-Bracho L."/>
            <person name="Smith C.R."/>
            <person name="Taylor B.L."/>
            <person name="Gulland F.M.D."/>
            <person name="Musser W."/>
            <person name="Houck M."/>
            <person name="Haase B."/>
            <person name="Paez S."/>
            <person name="Howe K."/>
            <person name="Torrance J."/>
            <person name="Formenti G."/>
            <person name="Phillippy A."/>
            <person name="Ryder O."/>
            <person name="Jarvis E.D."/>
            <person name="Fedrigo O."/>
        </authorList>
    </citation>
    <scope>NUCLEOTIDE SEQUENCE [LARGE SCALE GENOMIC DNA]</scope>
</reference>
<proteinExistence type="predicted"/>
<sequence>VLCYTLSGPNINLKPSNLLTDQILVSWTIYYDLFPDNFNTNGYWGNYVYSLGHCTDCGYGNILLLVGYVLDYGYRGYQPLGYKRYWATRTY</sequence>
<dbReference type="InterPro" id="IPR039351">
    <property type="entry name" value="KRTAP8-1"/>
</dbReference>
<reference evidence="1" key="3">
    <citation type="submission" date="2025-09" db="UniProtKB">
        <authorList>
            <consortium name="Ensembl"/>
        </authorList>
    </citation>
    <scope>IDENTIFICATION</scope>
</reference>
<dbReference type="GeneTree" id="ENSGT01000000221969"/>
<accession>A0A8C9CY93</accession>
<dbReference type="AlphaFoldDB" id="A0A8C9CY93"/>
<dbReference type="PANTHER" id="PTHR36131">
    <property type="entry name" value="KERATIN-ASSOCIATED PROTEIN 8-1"/>
    <property type="match status" value="1"/>
</dbReference>
<reference evidence="1" key="2">
    <citation type="submission" date="2025-08" db="UniProtKB">
        <authorList>
            <consortium name="Ensembl"/>
        </authorList>
    </citation>
    <scope>IDENTIFICATION</scope>
</reference>
<dbReference type="PANTHER" id="PTHR36131:SF1">
    <property type="entry name" value="KERATIN-ASSOCIATED PROTEIN 8-1"/>
    <property type="match status" value="1"/>
</dbReference>
<evidence type="ECO:0000313" key="2">
    <source>
        <dbReference type="Proteomes" id="UP000694554"/>
    </source>
</evidence>
<evidence type="ECO:0000313" key="1">
    <source>
        <dbReference type="Ensembl" id="ENSPSNP00000025212.1"/>
    </source>
</evidence>